<reference evidence="1 2" key="1">
    <citation type="journal article" date="2016" name="Appl. Environ. Microbiol.">
        <title>Lack of Overt Genome Reduction in the Bryostatin-Producing Bryozoan Symbiont "Candidatus Endobugula sertula".</title>
        <authorList>
            <person name="Miller I.J."/>
            <person name="Vanee N."/>
            <person name="Fong S.S."/>
            <person name="Lim-Fong G.E."/>
            <person name="Kwan J.C."/>
        </authorList>
    </citation>
    <scope>NUCLEOTIDE SEQUENCE [LARGE SCALE GENOMIC DNA]</scope>
    <source>
        <strain evidence="1">AB1-4</strain>
    </source>
</reference>
<organism evidence="1 2">
    <name type="scientific">Candidatus Endobugula sertula</name>
    <name type="common">Bugula neritina bacterial symbiont</name>
    <dbReference type="NCBI Taxonomy" id="62101"/>
    <lineage>
        <taxon>Bacteria</taxon>
        <taxon>Pseudomonadati</taxon>
        <taxon>Pseudomonadota</taxon>
        <taxon>Gammaproteobacteria</taxon>
        <taxon>Cellvibrionales</taxon>
        <taxon>Cellvibrionaceae</taxon>
        <taxon>Candidatus Endobugula</taxon>
    </lineage>
</organism>
<gene>
    <name evidence="1" type="ORF">AB835_14940</name>
</gene>
<sequence length="225" mass="24045">MRGDQFAAGFTSGLISSATESYAQANTLSYEQGIALTMVSGYLSAEATGGDGVQGALNAAIVFLYNHHGHGSAQKGNGVISYDDDGVPIFDESHPKFHHYYGSNSCLKTSAGCTFANGKAGLLRYPAPGASGQPIVDEQTGFAIPVGTVRHEVYDGGAQVINVTLEGKHILHPDIVRRWVTQDALSVTIHTYGEGTGTFPRTNEFFSDSLWEGVDNNIFDYMSQQ</sequence>
<evidence type="ECO:0000313" key="2">
    <source>
        <dbReference type="Proteomes" id="UP000242502"/>
    </source>
</evidence>
<protein>
    <submittedName>
        <fullName evidence="1">Uncharacterized protein</fullName>
    </submittedName>
</protein>
<dbReference type="STRING" id="62101.AB835_14940"/>
<dbReference type="EMBL" id="MDLC01000109">
    <property type="protein sequence ID" value="ODS22305.1"/>
    <property type="molecule type" value="Genomic_DNA"/>
</dbReference>
<proteinExistence type="predicted"/>
<evidence type="ECO:0000313" key="1">
    <source>
        <dbReference type="EMBL" id="ODS22305.1"/>
    </source>
</evidence>
<name>A0A1D2QL57_9GAMM</name>
<dbReference type="AlphaFoldDB" id="A0A1D2QL57"/>
<comment type="caution">
    <text evidence="1">The sequence shown here is derived from an EMBL/GenBank/DDBJ whole genome shotgun (WGS) entry which is preliminary data.</text>
</comment>
<dbReference type="Proteomes" id="UP000242502">
    <property type="component" value="Unassembled WGS sequence"/>
</dbReference>
<accession>A0A1D2QL57</accession>